<protein>
    <submittedName>
        <fullName evidence="12">Protein trichome birefringence-like 2</fullName>
    </submittedName>
</protein>
<feature type="non-terminal residue" evidence="12">
    <location>
        <position position="1"/>
    </location>
</feature>
<dbReference type="InterPro" id="IPR025846">
    <property type="entry name" value="TBL_N"/>
</dbReference>
<dbReference type="Proteomes" id="UP000257109">
    <property type="component" value="Unassembled WGS sequence"/>
</dbReference>
<keyword evidence="4" id="KW-0735">Signal-anchor</keyword>
<feature type="domain" description="Trichome birefringence-like C-terminal" evidence="10">
    <location>
        <begin position="306"/>
        <end position="477"/>
    </location>
</feature>
<dbReference type="GO" id="GO:0016020">
    <property type="term" value="C:membrane"/>
    <property type="evidence" value="ECO:0007669"/>
    <property type="project" value="UniProtKB-SubCell"/>
</dbReference>
<feature type="signal peptide" evidence="9">
    <location>
        <begin position="1"/>
        <end position="23"/>
    </location>
</feature>
<evidence type="ECO:0000259" key="11">
    <source>
        <dbReference type="Pfam" id="PF14416"/>
    </source>
</evidence>
<dbReference type="Pfam" id="PF14416">
    <property type="entry name" value="PMR5N"/>
    <property type="match status" value="1"/>
</dbReference>
<keyword evidence="3 8" id="KW-0812">Transmembrane</keyword>
<dbReference type="GO" id="GO:0005794">
    <property type="term" value="C:Golgi apparatus"/>
    <property type="evidence" value="ECO:0007669"/>
    <property type="project" value="TreeGrafter"/>
</dbReference>
<evidence type="ECO:0000256" key="3">
    <source>
        <dbReference type="ARBA" id="ARBA00022692"/>
    </source>
</evidence>
<proteinExistence type="inferred from homology"/>
<comment type="caution">
    <text evidence="12">The sequence shown here is derived from an EMBL/GenBank/DDBJ whole genome shotgun (WGS) entry which is preliminary data.</text>
</comment>
<evidence type="ECO:0000259" key="10">
    <source>
        <dbReference type="Pfam" id="PF13839"/>
    </source>
</evidence>
<evidence type="ECO:0000256" key="6">
    <source>
        <dbReference type="ARBA" id="ARBA00023136"/>
    </source>
</evidence>
<sequence length="488" mass="56075">MGKLRLFLGTWVLQQRFILLLSGLLHHFPSKGDTPLCINRTLSLQAHCFLHMFHTLKPLRYTQGFAFARKISMHVLFNEKRVAFPEPFLSHRRRILFSGFSLGVAASLVLLSFFLLSNSLTVPKVAVFVPQLDSVAANSSFGPCPFSPFNTNRSSSSERNTSDTSKSHGSESSVQRIEEGSVVVDRTHGVNNVSDENVKSVPEGRGLENSSFSSNLLLESNSVNHERDLVGEKSLKNVTVSHNEETHVGLYENCDIFNGKWVRDDSKPYYPLGSCPLIDRDFDCSRNGRPDAEYVKWRWQPNGCQIPSLNVTDFLERLRGQRLVFVGDSLNRNMWESLVCILRQSIRDKKRVFEISGKREFKKKGVYSFRFEDYNCSVDFVVSPFIVQESTFKGKNRSLETLRLDLMDRTTTRYWDANIIVFNTGHWWTHDKTSKGEDYYQEGNHVYPRLKVLDAYTRALTTWAKWVDQKIDANHTQGWAMEFRRTVP</sequence>
<comment type="subcellular location">
    <subcellularLocation>
        <location evidence="1">Membrane</location>
        <topology evidence="1">Single-pass membrane protein</topology>
    </subcellularLocation>
</comment>
<dbReference type="AlphaFoldDB" id="A0A371FPS5"/>
<reference evidence="12" key="1">
    <citation type="submission" date="2018-05" db="EMBL/GenBank/DDBJ databases">
        <title>Draft genome of Mucuna pruriens seed.</title>
        <authorList>
            <person name="Nnadi N.E."/>
            <person name="Vos R."/>
            <person name="Hasami M.H."/>
            <person name="Devisetty U.K."/>
            <person name="Aguiy J.C."/>
        </authorList>
    </citation>
    <scope>NUCLEOTIDE SEQUENCE [LARGE SCALE GENOMIC DNA]</scope>
    <source>
        <strain evidence="12">JCA_2017</strain>
    </source>
</reference>
<name>A0A371FPS5_MUCPR</name>
<feature type="transmembrane region" description="Helical" evidence="8">
    <location>
        <begin position="95"/>
        <end position="116"/>
    </location>
</feature>
<feature type="domain" description="Trichome birefringence-like N-terminal" evidence="11">
    <location>
        <begin position="252"/>
        <end position="305"/>
    </location>
</feature>
<evidence type="ECO:0000313" key="12">
    <source>
        <dbReference type="EMBL" id="RDX80190.1"/>
    </source>
</evidence>
<evidence type="ECO:0000256" key="4">
    <source>
        <dbReference type="ARBA" id="ARBA00022968"/>
    </source>
</evidence>
<organism evidence="12 13">
    <name type="scientific">Mucuna pruriens</name>
    <name type="common">Velvet bean</name>
    <name type="synonym">Dolichos pruriens</name>
    <dbReference type="NCBI Taxonomy" id="157652"/>
    <lineage>
        <taxon>Eukaryota</taxon>
        <taxon>Viridiplantae</taxon>
        <taxon>Streptophyta</taxon>
        <taxon>Embryophyta</taxon>
        <taxon>Tracheophyta</taxon>
        <taxon>Spermatophyta</taxon>
        <taxon>Magnoliopsida</taxon>
        <taxon>eudicotyledons</taxon>
        <taxon>Gunneridae</taxon>
        <taxon>Pentapetalae</taxon>
        <taxon>rosids</taxon>
        <taxon>fabids</taxon>
        <taxon>Fabales</taxon>
        <taxon>Fabaceae</taxon>
        <taxon>Papilionoideae</taxon>
        <taxon>50 kb inversion clade</taxon>
        <taxon>NPAAA clade</taxon>
        <taxon>indigoferoid/millettioid clade</taxon>
        <taxon>Phaseoleae</taxon>
        <taxon>Mucuna</taxon>
    </lineage>
</organism>
<dbReference type="Pfam" id="PF13839">
    <property type="entry name" value="PC-Esterase"/>
    <property type="match status" value="1"/>
</dbReference>
<dbReference type="STRING" id="157652.A0A371FPS5"/>
<evidence type="ECO:0000256" key="1">
    <source>
        <dbReference type="ARBA" id="ARBA00004167"/>
    </source>
</evidence>
<gene>
    <name evidence="12" type="primary">TBL2</name>
    <name evidence="12" type="ORF">CR513_39290</name>
</gene>
<evidence type="ECO:0000256" key="8">
    <source>
        <dbReference type="SAM" id="Phobius"/>
    </source>
</evidence>
<evidence type="ECO:0000256" key="9">
    <source>
        <dbReference type="SAM" id="SignalP"/>
    </source>
</evidence>
<keyword evidence="6 8" id="KW-0472">Membrane</keyword>
<feature type="region of interest" description="Disordered" evidence="7">
    <location>
        <begin position="151"/>
        <end position="207"/>
    </location>
</feature>
<dbReference type="PANTHER" id="PTHR32285:SF374">
    <property type="entry name" value="PMR5_CAS1P GDSL_SGNH-LIKE ACYL-ESTERASE FAMILY PROTEIN"/>
    <property type="match status" value="1"/>
</dbReference>
<dbReference type="PANTHER" id="PTHR32285">
    <property type="entry name" value="PROTEIN TRICHOME BIREFRINGENCE-LIKE 9-RELATED"/>
    <property type="match status" value="1"/>
</dbReference>
<keyword evidence="5 8" id="KW-1133">Transmembrane helix</keyword>
<dbReference type="OrthoDB" id="630188at2759"/>
<feature type="chain" id="PRO_5017034544" evidence="9">
    <location>
        <begin position="24"/>
        <end position="488"/>
    </location>
</feature>
<evidence type="ECO:0000313" key="13">
    <source>
        <dbReference type="Proteomes" id="UP000257109"/>
    </source>
</evidence>
<evidence type="ECO:0000256" key="5">
    <source>
        <dbReference type="ARBA" id="ARBA00022989"/>
    </source>
</evidence>
<comment type="similarity">
    <text evidence="2">Belongs to the PC-esterase family. TBL subfamily.</text>
</comment>
<dbReference type="InterPro" id="IPR029962">
    <property type="entry name" value="TBL"/>
</dbReference>
<accession>A0A371FPS5</accession>
<evidence type="ECO:0000256" key="7">
    <source>
        <dbReference type="SAM" id="MobiDB-lite"/>
    </source>
</evidence>
<dbReference type="InterPro" id="IPR026057">
    <property type="entry name" value="TBL_C"/>
</dbReference>
<keyword evidence="9" id="KW-0732">Signal</keyword>
<keyword evidence="13" id="KW-1185">Reference proteome</keyword>
<feature type="compositionally biased region" description="Low complexity" evidence="7">
    <location>
        <begin position="151"/>
        <end position="164"/>
    </location>
</feature>
<evidence type="ECO:0000256" key="2">
    <source>
        <dbReference type="ARBA" id="ARBA00007727"/>
    </source>
</evidence>
<dbReference type="EMBL" id="QJKJ01008304">
    <property type="protein sequence ID" value="RDX80190.1"/>
    <property type="molecule type" value="Genomic_DNA"/>
</dbReference>
<dbReference type="GO" id="GO:0016413">
    <property type="term" value="F:O-acetyltransferase activity"/>
    <property type="evidence" value="ECO:0007669"/>
    <property type="project" value="InterPro"/>
</dbReference>